<dbReference type="OMA" id="FDLYSTE"/>
<evidence type="ECO:0000313" key="2">
    <source>
        <dbReference type="EMBL" id="PHT92627.1"/>
    </source>
</evidence>
<evidence type="ECO:0000256" key="1">
    <source>
        <dbReference type="SAM" id="MobiDB-lite"/>
    </source>
</evidence>
<name>A0A2G3AEG2_CAPAN</name>
<feature type="compositionally biased region" description="Polar residues" evidence="1">
    <location>
        <begin position="56"/>
        <end position="72"/>
    </location>
</feature>
<keyword evidence="3" id="KW-1185">Reference proteome</keyword>
<evidence type="ECO:0008006" key="4">
    <source>
        <dbReference type="Google" id="ProtNLM"/>
    </source>
</evidence>
<feature type="compositionally biased region" description="Polar residues" evidence="1">
    <location>
        <begin position="80"/>
        <end position="94"/>
    </location>
</feature>
<protein>
    <recommendedName>
        <fullName evidence="4">No apical meristem-associated C-terminal domain-containing protein</fullName>
    </recommendedName>
</protein>
<proteinExistence type="predicted"/>
<organism evidence="2 3">
    <name type="scientific">Capsicum annuum</name>
    <name type="common">Capsicum pepper</name>
    <dbReference type="NCBI Taxonomy" id="4072"/>
    <lineage>
        <taxon>Eukaryota</taxon>
        <taxon>Viridiplantae</taxon>
        <taxon>Streptophyta</taxon>
        <taxon>Embryophyta</taxon>
        <taxon>Tracheophyta</taxon>
        <taxon>Spermatophyta</taxon>
        <taxon>Magnoliopsida</taxon>
        <taxon>eudicotyledons</taxon>
        <taxon>Gunneridae</taxon>
        <taxon>Pentapetalae</taxon>
        <taxon>asterids</taxon>
        <taxon>lamiids</taxon>
        <taxon>Solanales</taxon>
        <taxon>Solanaceae</taxon>
        <taxon>Solanoideae</taxon>
        <taxon>Capsiceae</taxon>
        <taxon>Capsicum</taxon>
    </lineage>
</organism>
<dbReference type="Gramene" id="PHT92627">
    <property type="protein sequence ID" value="PHT92627"/>
    <property type="gene ID" value="T459_00509"/>
</dbReference>
<accession>A0A2G3AEG2</accession>
<dbReference type="Proteomes" id="UP000222542">
    <property type="component" value="Unassembled WGS sequence"/>
</dbReference>
<evidence type="ECO:0000313" key="3">
    <source>
        <dbReference type="Proteomes" id="UP000222542"/>
    </source>
</evidence>
<sequence length="158" mass="18026">MAIHGHSLRRRYKNAAEEIQKNQCPELFNVVTMGFSIDEEDDAIASHRPNAATGEPENTTGPTAFTGASDNENAGAFEAGSQQANTQGEYTRSSNVDEKEKCKKRKRIAENDNETFRKEQRIKETMVLCDDVKKMELFIRMDELERQTMMFMIINDKL</sequence>
<comment type="caution">
    <text evidence="2">The sequence shown here is derived from an EMBL/GenBank/DDBJ whole genome shotgun (WGS) entry which is preliminary data.</text>
</comment>
<reference evidence="2 3" key="1">
    <citation type="journal article" date="2014" name="Nat. Genet.">
        <title>Genome sequence of the hot pepper provides insights into the evolution of pungency in Capsicum species.</title>
        <authorList>
            <person name="Kim S."/>
            <person name="Park M."/>
            <person name="Yeom S.I."/>
            <person name="Kim Y.M."/>
            <person name="Lee J.M."/>
            <person name="Lee H.A."/>
            <person name="Seo E."/>
            <person name="Choi J."/>
            <person name="Cheong K."/>
            <person name="Kim K.T."/>
            <person name="Jung K."/>
            <person name="Lee G.W."/>
            <person name="Oh S.K."/>
            <person name="Bae C."/>
            <person name="Kim S.B."/>
            <person name="Lee H.Y."/>
            <person name="Kim S.Y."/>
            <person name="Kim M.S."/>
            <person name="Kang B.C."/>
            <person name="Jo Y.D."/>
            <person name="Yang H.B."/>
            <person name="Jeong H.J."/>
            <person name="Kang W.H."/>
            <person name="Kwon J.K."/>
            <person name="Shin C."/>
            <person name="Lim J.Y."/>
            <person name="Park J.H."/>
            <person name="Huh J.H."/>
            <person name="Kim J.S."/>
            <person name="Kim B.D."/>
            <person name="Cohen O."/>
            <person name="Paran I."/>
            <person name="Suh M.C."/>
            <person name="Lee S.B."/>
            <person name="Kim Y.K."/>
            <person name="Shin Y."/>
            <person name="Noh S.J."/>
            <person name="Park J."/>
            <person name="Seo Y.S."/>
            <person name="Kwon S.Y."/>
            <person name="Kim H.A."/>
            <person name="Park J.M."/>
            <person name="Kim H.J."/>
            <person name="Choi S.B."/>
            <person name="Bosland P.W."/>
            <person name="Reeves G."/>
            <person name="Jo S.H."/>
            <person name="Lee B.W."/>
            <person name="Cho H.T."/>
            <person name="Choi H.S."/>
            <person name="Lee M.S."/>
            <person name="Yu Y."/>
            <person name="Do Choi Y."/>
            <person name="Park B.S."/>
            <person name="van Deynze A."/>
            <person name="Ashrafi H."/>
            <person name="Hill T."/>
            <person name="Kim W.T."/>
            <person name="Pai H.S."/>
            <person name="Ahn H.K."/>
            <person name="Yeam I."/>
            <person name="Giovannoni J.J."/>
            <person name="Rose J.K."/>
            <person name="Sorensen I."/>
            <person name="Lee S.J."/>
            <person name="Kim R.W."/>
            <person name="Choi I.Y."/>
            <person name="Choi B.S."/>
            <person name="Lim J.S."/>
            <person name="Lee Y.H."/>
            <person name="Choi D."/>
        </authorList>
    </citation>
    <scope>NUCLEOTIDE SEQUENCE [LARGE SCALE GENOMIC DNA]</scope>
    <source>
        <strain evidence="3">cv. CM334</strain>
    </source>
</reference>
<dbReference type="EMBL" id="AYRZ02000001">
    <property type="protein sequence ID" value="PHT92627.1"/>
    <property type="molecule type" value="Genomic_DNA"/>
</dbReference>
<feature type="region of interest" description="Disordered" evidence="1">
    <location>
        <begin position="48"/>
        <end position="103"/>
    </location>
</feature>
<dbReference type="AlphaFoldDB" id="A0A2G3AEG2"/>
<reference evidence="2 3" key="2">
    <citation type="journal article" date="2017" name="Genome Biol.">
        <title>New reference genome sequences of hot pepper reveal the massive evolution of plant disease-resistance genes by retroduplication.</title>
        <authorList>
            <person name="Kim S."/>
            <person name="Park J."/>
            <person name="Yeom S.I."/>
            <person name="Kim Y.M."/>
            <person name="Seo E."/>
            <person name="Kim K.T."/>
            <person name="Kim M.S."/>
            <person name="Lee J.M."/>
            <person name="Cheong K."/>
            <person name="Shin H.S."/>
            <person name="Kim S.B."/>
            <person name="Han K."/>
            <person name="Lee J."/>
            <person name="Park M."/>
            <person name="Lee H.A."/>
            <person name="Lee H.Y."/>
            <person name="Lee Y."/>
            <person name="Oh S."/>
            <person name="Lee J.H."/>
            <person name="Choi E."/>
            <person name="Choi E."/>
            <person name="Lee S.E."/>
            <person name="Jeon J."/>
            <person name="Kim H."/>
            <person name="Choi G."/>
            <person name="Song H."/>
            <person name="Lee J."/>
            <person name="Lee S.C."/>
            <person name="Kwon J.K."/>
            <person name="Lee H.Y."/>
            <person name="Koo N."/>
            <person name="Hong Y."/>
            <person name="Kim R.W."/>
            <person name="Kang W.H."/>
            <person name="Huh J.H."/>
            <person name="Kang B.C."/>
            <person name="Yang T.J."/>
            <person name="Lee Y.H."/>
            <person name="Bennetzen J.L."/>
            <person name="Choi D."/>
        </authorList>
    </citation>
    <scope>NUCLEOTIDE SEQUENCE [LARGE SCALE GENOMIC DNA]</scope>
    <source>
        <strain evidence="3">cv. CM334</strain>
    </source>
</reference>
<gene>
    <name evidence="2" type="ORF">T459_00509</name>
</gene>